<evidence type="ECO:0000256" key="5">
    <source>
        <dbReference type="ARBA" id="ARBA00022999"/>
    </source>
</evidence>
<dbReference type="Pfam" id="PF14639">
    <property type="entry name" value="YqgF"/>
    <property type="match status" value="1"/>
</dbReference>
<keyword evidence="13" id="KW-1185">Reference proteome</keyword>
<evidence type="ECO:0000313" key="14">
    <source>
        <dbReference type="RefSeq" id="XP_033533531.1"/>
    </source>
</evidence>
<dbReference type="InterPro" id="IPR023319">
    <property type="entry name" value="Tex-like_HTH_dom_sf"/>
</dbReference>
<comment type="function">
    <text evidence="9">Plays a role in maintenance of chromatin structure during RNA polymerase II transcription elongation thereby repressing transcription initiation from cryptic promoters. Mediates the reassembly of nucleosomes onto the promoters of at least a selected set of genes during repression; the nucleosome reassembly is essential for transcriptional repression.</text>
</comment>
<dbReference type="GO" id="GO:0034728">
    <property type="term" value="P:nucleosome organization"/>
    <property type="evidence" value="ECO:0007669"/>
    <property type="project" value="TreeGrafter"/>
</dbReference>
<dbReference type="InterPro" id="IPR037027">
    <property type="entry name" value="YqgF/RNaseH-like_dom_sf"/>
</dbReference>
<dbReference type="InterPro" id="IPR036860">
    <property type="entry name" value="SH2_dom_sf"/>
</dbReference>
<evidence type="ECO:0000256" key="8">
    <source>
        <dbReference type="ARBA" id="ARBA00093389"/>
    </source>
</evidence>
<feature type="compositionally biased region" description="Basic residues" evidence="10">
    <location>
        <begin position="74"/>
        <end position="83"/>
    </location>
</feature>
<dbReference type="SUPFAM" id="SSF53098">
    <property type="entry name" value="Ribonuclease H-like"/>
    <property type="match status" value="1"/>
</dbReference>
<dbReference type="Gene3D" id="1.10.3500.10">
    <property type="entry name" value="Tex N-terminal region-like"/>
    <property type="match status" value="1"/>
</dbReference>
<name>A0A6G1G1U7_9PEZI</name>
<gene>
    <name evidence="12 14" type="ORF">P152DRAFT_466760</name>
</gene>
<dbReference type="Gene3D" id="1.10.10.650">
    <property type="entry name" value="RuvA domain 2-like"/>
    <property type="match status" value="1"/>
</dbReference>
<dbReference type="FunFam" id="3.30.505.10:FF:000065">
    <property type="entry name" value="Transcription elongation factor SPT6"/>
    <property type="match status" value="1"/>
</dbReference>
<evidence type="ECO:0000256" key="4">
    <source>
        <dbReference type="ARBA" id="ARBA00022454"/>
    </source>
</evidence>
<dbReference type="GO" id="GO:0003746">
    <property type="term" value="F:translation elongation factor activity"/>
    <property type="evidence" value="ECO:0007669"/>
    <property type="project" value="UniProtKB-KW"/>
</dbReference>
<evidence type="ECO:0000313" key="12">
    <source>
        <dbReference type="EMBL" id="KAF1811900.1"/>
    </source>
</evidence>
<feature type="region of interest" description="Disordered" evidence="10">
    <location>
        <begin position="494"/>
        <end position="515"/>
    </location>
</feature>
<dbReference type="InterPro" id="IPR017072">
    <property type="entry name" value="TF_Spt6"/>
</dbReference>
<feature type="compositionally biased region" description="Acidic residues" evidence="10">
    <location>
        <begin position="41"/>
        <end position="53"/>
    </location>
</feature>
<dbReference type="Pfam" id="PF21710">
    <property type="entry name" value="Spt6_S1"/>
    <property type="match status" value="1"/>
</dbReference>
<dbReference type="Pfam" id="PF14635">
    <property type="entry name" value="HHH_7"/>
    <property type="match status" value="1"/>
</dbReference>
<reference evidence="14" key="2">
    <citation type="submission" date="2020-04" db="EMBL/GenBank/DDBJ databases">
        <authorList>
            <consortium name="NCBI Genome Project"/>
        </authorList>
    </citation>
    <scope>NUCLEOTIDE SEQUENCE</scope>
    <source>
        <strain evidence="14">CBS 781.70</strain>
    </source>
</reference>
<feature type="compositionally biased region" description="Basic and acidic residues" evidence="10">
    <location>
        <begin position="23"/>
        <end position="38"/>
    </location>
</feature>
<dbReference type="Gene3D" id="3.30.420.140">
    <property type="entry name" value="YqgF/RNase H-like domain"/>
    <property type="match status" value="1"/>
</dbReference>
<dbReference type="SUPFAM" id="SSF47781">
    <property type="entry name" value="RuvA domain 2-like"/>
    <property type="match status" value="2"/>
</dbReference>
<keyword evidence="7 9" id="KW-0539">Nucleus</keyword>
<dbReference type="Gene3D" id="3.30.505.10">
    <property type="entry name" value="SH2 domain"/>
    <property type="match status" value="2"/>
</dbReference>
<dbReference type="InterPro" id="IPR035018">
    <property type="entry name" value="Spt6_SH2_C"/>
</dbReference>
<dbReference type="GO" id="GO:0140673">
    <property type="term" value="P:transcription elongation-coupled chromatin remodeling"/>
    <property type="evidence" value="ECO:0007669"/>
    <property type="project" value="InterPro"/>
</dbReference>
<dbReference type="PANTHER" id="PTHR10145:SF6">
    <property type="entry name" value="TRANSCRIPTION ELONGATION FACTOR SPT6"/>
    <property type="match status" value="1"/>
</dbReference>
<accession>A0A6G1G1U7</accession>
<evidence type="ECO:0000256" key="7">
    <source>
        <dbReference type="ARBA" id="ARBA00023242"/>
    </source>
</evidence>
<dbReference type="Pfam" id="PF22706">
    <property type="entry name" value="Tex_central_region"/>
    <property type="match status" value="1"/>
</dbReference>
<dbReference type="FunFam" id="3.30.505.10:FF:000056">
    <property type="entry name" value="Transcription elongation factor Spt6"/>
    <property type="match status" value="1"/>
</dbReference>
<dbReference type="Pfam" id="PF14632">
    <property type="entry name" value="SPT6_acidic"/>
    <property type="match status" value="1"/>
</dbReference>
<dbReference type="Pfam" id="PF14633">
    <property type="entry name" value="SH2_2"/>
    <property type="match status" value="1"/>
</dbReference>
<dbReference type="InterPro" id="IPR041692">
    <property type="entry name" value="HHH_9"/>
</dbReference>
<dbReference type="PROSITE" id="PS50126">
    <property type="entry name" value="S1"/>
    <property type="match status" value="1"/>
</dbReference>
<feature type="compositionally biased region" description="Acidic residues" evidence="10">
    <location>
        <begin position="13"/>
        <end position="22"/>
    </location>
</feature>
<dbReference type="InterPro" id="IPR028231">
    <property type="entry name" value="Spt6_YqgF"/>
</dbReference>
<keyword evidence="5" id="KW-0727">SH2 domain</keyword>
<keyword evidence="12 14" id="KW-0251">Elongation factor</keyword>
<dbReference type="GO" id="GO:0042393">
    <property type="term" value="F:histone binding"/>
    <property type="evidence" value="ECO:0007669"/>
    <property type="project" value="TreeGrafter"/>
</dbReference>
<dbReference type="CDD" id="cd09928">
    <property type="entry name" value="SH2_Cterm_SPT6_like"/>
    <property type="match status" value="1"/>
</dbReference>
<dbReference type="InterPro" id="IPR003029">
    <property type="entry name" value="S1_domain"/>
</dbReference>
<dbReference type="Proteomes" id="UP000504638">
    <property type="component" value="Unplaced"/>
</dbReference>
<feature type="region of interest" description="Disordered" evidence="10">
    <location>
        <begin position="1"/>
        <end position="91"/>
    </location>
</feature>
<dbReference type="InterPro" id="IPR028088">
    <property type="entry name" value="Spt6_HTH_DNA-bd_dom"/>
</dbReference>
<dbReference type="InterPro" id="IPR042066">
    <property type="entry name" value="Spt6_death-like"/>
</dbReference>
<evidence type="ECO:0000256" key="6">
    <source>
        <dbReference type="ARBA" id="ARBA00023163"/>
    </source>
</evidence>
<feature type="region of interest" description="Disordered" evidence="10">
    <location>
        <begin position="107"/>
        <end position="136"/>
    </location>
</feature>
<dbReference type="InterPro" id="IPR049540">
    <property type="entry name" value="Spt6-like_S1"/>
</dbReference>
<comment type="subcellular location">
    <subcellularLocation>
        <location evidence="2">Chromosome</location>
    </subcellularLocation>
    <subcellularLocation>
        <location evidence="1 9">Nucleus</location>
    </subcellularLocation>
</comment>
<dbReference type="FunFam" id="1.10.10.2740:FF:000002">
    <property type="entry name" value="Transcription elongation factor Spt6"/>
    <property type="match status" value="1"/>
</dbReference>
<dbReference type="GeneID" id="54421286"/>
<dbReference type="PANTHER" id="PTHR10145">
    <property type="entry name" value="TRANSCRIPTION ELONGATION FACTOR SPT6"/>
    <property type="match status" value="1"/>
</dbReference>
<dbReference type="GO" id="GO:0031491">
    <property type="term" value="F:nucleosome binding"/>
    <property type="evidence" value="ECO:0007669"/>
    <property type="project" value="TreeGrafter"/>
</dbReference>
<evidence type="ECO:0000259" key="11">
    <source>
        <dbReference type="PROSITE" id="PS50126"/>
    </source>
</evidence>
<dbReference type="OrthoDB" id="995477at2759"/>
<dbReference type="GO" id="GO:0003677">
    <property type="term" value="F:DNA binding"/>
    <property type="evidence" value="ECO:0007669"/>
    <property type="project" value="InterPro"/>
</dbReference>
<dbReference type="RefSeq" id="XP_033533531.1">
    <property type="nucleotide sequence ID" value="XM_033680716.1"/>
</dbReference>
<dbReference type="InterPro" id="IPR032706">
    <property type="entry name" value="Spt6_HHH"/>
</dbReference>
<feature type="compositionally biased region" description="Basic and acidic residues" evidence="10">
    <location>
        <begin position="124"/>
        <end position="136"/>
    </location>
</feature>
<comment type="function">
    <text evidence="8">Histone H3-H4 chaperone that plays a role in maintenance of chromatin structure during RNA polymerase II transcription elongation thereby repressing transcription initiation from cryptic promoters. Mediates the reassembly of nucleosomes onto the promoters of at least a selected set of genes during repression; the nucleosome reassembly is essential for transcriptional repression. Essential for viability.</text>
</comment>
<dbReference type="GO" id="GO:0005694">
    <property type="term" value="C:chromosome"/>
    <property type="evidence" value="ECO:0007669"/>
    <property type="project" value="UniProtKB-SubCell"/>
</dbReference>
<sequence>MASEFFDVAAEVGSEEEEEDYDRENGEDRPRKGGDKAMADSSEEEEDDEDEEEAARIREGFIVDEEEEEEERARRRAKRKRPRSERADGLELLDEEDLDLVAEAHGGFEQRTAAKPKFKRLKQGHADRSAPEHRDLADIFNDEEVEEETRPRGRFQGLPEDLDDFIEDDELDEEEREALREELEVRKPGAPRGLAGIGAIEQSGLDEAALEDLRMAFGDGTEYDWALEIQDQIDEEEQGLGEELTLKDVFEPSQLVERMLTDEDNEIRNTDVPERFQLARKSFKPLDLSPEQMAQRSSEEAVWVTGMMFPKKRLERALLEPFQQAVAKVLQFFNVDEFEVPFIFQHRKDYVIHATEHMVNGKKEINADRLLDQGDLWQIFDLDLRYRGMAEKRDSVRKSYESIKPILPQPDKVLEELLPVAINMEDVQDLQDYLHFRYAAELKDVHAADAGTNGTQKRARASRSTWERVRASRVYQLVRAFGLSADQLAKSALNPGQREYTEDASSRPDDMADGLLDSPDFPTGSVVLKAAKAMFAEEIFVSPRMRKYVRKSFYEEGILDCFRTERGARQITEDHRYFEFKYLRNQDFTAIARRPELYLRMLKAEAEGLVEVKISLQSKRRFSENLYRLIESDSLSSVADAWNEARRDVVDLALQKLEQNIAKSVKETLKVECENELGRTIREKYYTKLDQAPYRPKGMVKGTEPRVLALTNGHGGRDAIVWTYVDEDGRVLEHGKFVDLRAGNPEKDIPDGKDVERFLELVNRRQPDVIGVGGFSVEARKLYKEVQDIVDRQDLRSSEFEDEDGNFKTDRLEVMIVNDETARLYHTSDQATADYPGFAPLAKYCVGLSRYLQNPLLEYAALGKHITSISFEANQDLLPKDKLLRYLESSMVDLVNLVGVEANMAMSDSRIANLLPYISGLGPRKAAQMVKAININGSVVHTRDELLGDPDKKLIQAVGPQVWKNCASFLYITYDSTETDSDYLDNTRVHPEDYYLAQKMAADALELDEEDIKAEVDESGPGAVIRKLIKEEAQEKVNDLVLEEYAEQLATKFNQRKRATLENIREELQAPFEELRKPLIILTHEEIFSILSGETKESLIEDMIISVSIWKVFSNHIEVRLDNGMDGTISEGEFPDGVGGERGLDPRDVFARNQTIQAKLLHLNKRQLHATLSLNERALKRGYRKELDHNPGEWDFVQHNEDVSDEKKAKEQKAGRAQRVIKHPNFRPFNSAQAEEYLGSQSRGDVVIRPSSLGTDHLAVTWKISDTIYQHIDVVELSKDNDFSVGKKLVVGKYTYSDLDDLIANHVNAMAKKVEEMVNDEKYQARSKAATDEWLNTYSKANPRRSNYAFCINPKYPGYFFLSFKPGQNAEICSWPVKVTPVAFELQKNQYPDMRALKNGFKVLFQNQNLTVRGGPPPRR</sequence>
<dbReference type="EMBL" id="ML975159">
    <property type="protein sequence ID" value="KAF1811900.1"/>
    <property type="molecule type" value="Genomic_DNA"/>
</dbReference>
<evidence type="ECO:0000313" key="13">
    <source>
        <dbReference type="Proteomes" id="UP000504638"/>
    </source>
</evidence>
<keyword evidence="4" id="KW-0158">Chromosome</keyword>
<dbReference type="Gene3D" id="1.10.150.850">
    <property type="entry name" value="Spt6, helix-hairpin-helix domain"/>
    <property type="match status" value="1"/>
</dbReference>
<dbReference type="InterPro" id="IPR035420">
    <property type="entry name" value="Spt6_SH2"/>
</dbReference>
<dbReference type="InterPro" id="IPR035019">
    <property type="entry name" value="Spt6_SH2_N"/>
</dbReference>
<dbReference type="InterPro" id="IPR055179">
    <property type="entry name" value="Tex-like_central_region"/>
</dbReference>
<dbReference type="InterPro" id="IPR023323">
    <property type="entry name" value="Tex-like_dom_sf"/>
</dbReference>
<organism evidence="12">
    <name type="scientific">Eremomyces bilateralis CBS 781.70</name>
    <dbReference type="NCBI Taxonomy" id="1392243"/>
    <lineage>
        <taxon>Eukaryota</taxon>
        <taxon>Fungi</taxon>
        <taxon>Dikarya</taxon>
        <taxon>Ascomycota</taxon>
        <taxon>Pezizomycotina</taxon>
        <taxon>Dothideomycetes</taxon>
        <taxon>Dothideomycetes incertae sedis</taxon>
        <taxon>Eremomycetales</taxon>
        <taxon>Eremomycetaceae</taxon>
        <taxon>Eremomyces</taxon>
    </lineage>
</organism>
<dbReference type="SUPFAM" id="SSF55550">
    <property type="entry name" value="SH2 domain"/>
    <property type="match status" value="1"/>
</dbReference>
<evidence type="ECO:0000256" key="1">
    <source>
        <dbReference type="ARBA" id="ARBA00004123"/>
    </source>
</evidence>
<keyword evidence="12 14" id="KW-0648">Protein biosynthesis</keyword>
<dbReference type="InterPro" id="IPR012337">
    <property type="entry name" value="RNaseH-like_sf"/>
</dbReference>
<dbReference type="CDD" id="cd09918">
    <property type="entry name" value="SH2_Nterm_SPT6_like"/>
    <property type="match status" value="1"/>
</dbReference>
<protein>
    <recommendedName>
        <fullName evidence="9">Transcription elongation factor Spt6</fullName>
    </recommendedName>
</protein>
<dbReference type="Gene3D" id="1.10.10.2740">
    <property type="entry name" value="Spt6, Death-like domain"/>
    <property type="match status" value="1"/>
</dbReference>
<feature type="region of interest" description="Disordered" evidence="10">
    <location>
        <begin position="144"/>
        <end position="163"/>
    </location>
</feature>
<dbReference type="Pfam" id="PF14641">
    <property type="entry name" value="HTH_44"/>
    <property type="match status" value="1"/>
</dbReference>
<proteinExistence type="inferred from homology"/>
<evidence type="ECO:0000256" key="3">
    <source>
        <dbReference type="ARBA" id="ARBA00009253"/>
    </source>
</evidence>
<feature type="compositionally biased region" description="Basic and acidic residues" evidence="10">
    <location>
        <begin position="499"/>
        <end position="510"/>
    </location>
</feature>
<dbReference type="InterPro" id="IPR010994">
    <property type="entry name" value="RuvA_2-like"/>
</dbReference>
<dbReference type="GO" id="GO:0008023">
    <property type="term" value="C:transcription elongation factor complex"/>
    <property type="evidence" value="ECO:0007669"/>
    <property type="project" value="TreeGrafter"/>
</dbReference>
<dbReference type="Pfam" id="PF17674">
    <property type="entry name" value="HHH_9"/>
    <property type="match status" value="1"/>
</dbReference>
<feature type="domain" description="S1 motif" evidence="11">
    <location>
        <begin position="1102"/>
        <end position="1177"/>
    </location>
</feature>
<reference evidence="14" key="3">
    <citation type="submission" date="2025-04" db="UniProtKB">
        <authorList>
            <consortium name="RefSeq"/>
        </authorList>
    </citation>
    <scope>IDENTIFICATION</scope>
    <source>
        <strain evidence="14">CBS 781.70</strain>
    </source>
</reference>
<evidence type="ECO:0000256" key="10">
    <source>
        <dbReference type="SAM" id="MobiDB-lite"/>
    </source>
</evidence>
<reference evidence="12 14" key="1">
    <citation type="submission" date="2020-01" db="EMBL/GenBank/DDBJ databases">
        <authorList>
            <consortium name="DOE Joint Genome Institute"/>
            <person name="Haridas S."/>
            <person name="Albert R."/>
            <person name="Binder M."/>
            <person name="Bloem J."/>
            <person name="Labutti K."/>
            <person name="Salamov A."/>
            <person name="Andreopoulos B."/>
            <person name="Baker S.E."/>
            <person name="Barry K."/>
            <person name="Bills G."/>
            <person name="Bluhm B.H."/>
            <person name="Cannon C."/>
            <person name="Castanera R."/>
            <person name="Culley D.E."/>
            <person name="Daum C."/>
            <person name="Ezra D."/>
            <person name="Gonzalez J.B."/>
            <person name="Henrissat B."/>
            <person name="Kuo A."/>
            <person name="Liang C."/>
            <person name="Lipzen A."/>
            <person name="Lutzoni F."/>
            <person name="Magnuson J."/>
            <person name="Mondo S."/>
            <person name="Nolan M."/>
            <person name="Ohm R."/>
            <person name="Pangilinan J."/>
            <person name="Park H.-J."/>
            <person name="Ramirez L."/>
            <person name="Alfaro M."/>
            <person name="Sun H."/>
            <person name="Tritt A."/>
            <person name="Yoshinaga Y."/>
            <person name="Zwiers L.-H."/>
            <person name="Turgeon B.G."/>
            <person name="Goodwin S.B."/>
            <person name="Spatafora J.W."/>
            <person name="Crous P.W."/>
            <person name="Grigoriev I.V."/>
        </authorList>
    </citation>
    <scope>NUCLEOTIDE SEQUENCE</scope>
    <source>
        <strain evidence="12 14">CBS 781.70</strain>
    </source>
</reference>
<dbReference type="InterPro" id="IPR028083">
    <property type="entry name" value="Spt6_acidic_N_dom"/>
</dbReference>
<dbReference type="PIRSF" id="PIRSF036947">
    <property type="entry name" value="Spt6"/>
    <property type="match status" value="1"/>
</dbReference>
<dbReference type="SUPFAM" id="SSF158832">
    <property type="entry name" value="Tex N-terminal region-like"/>
    <property type="match status" value="1"/>
</dbReference>
<evidence type="ECO:0000256" key="2">
    <source>
        <dbReference type="ARBA" id="ARBA00004286"/>
    </source>
</evidence>
<comment type="similarity">
    <text evidence="3 9">Belongs to the SPT6 family.</text>
</comment>
<feature type="compositionally biased region" description="Basic residues" evidence="10">
    <location>
        <begin position="114"/>
        <end position="123"/>
    </location>
</feature>
<dbReference type="SMART" id="SM00316">
    <property type="entry name" value="S1"/>
    <property type="match status" value="1"/>
</dbReference>
<evidence type="ECO:0000256" key="9">
    <source>
        <dbReference type="PIRNR" id="PIRNR036947"/>
    </source>
</evidence>
<keyword evidence="6 9" id="KW-0804">Transcription</keyword>